<dbReference type="PROSITE" id="PS00198">
    <property type="entry name" value="4FE4S_FER_1"/>
    <property type="match status" value="3"/>
</dbReference>
<dbReference type="InterPro" id="IPR050572">
    <property type="entry name" value="Fe-S_Ferredoxin"/>
</dbReference>
<evidence type="ECO:0000256" key="3">
    <source>
        <dbReference type="ARBA" id="ARBA00023004"/>
    </source>
</evidence>
<feature type="domain" description="4Fe-4S ferredoxin-type" evidence="5">
    <location>
        <begin position="50"/>
        <end position="79"/>
    </location>
</feature>
<keyword evidence="1" id="KW-0004">4Fe-4S</keyword>
<dbReference type="eggNOG" id="COG1143">
    <property type="taxonomic scope" value="Bacteria"/>
</dbReference>
<dbReference type="Pfam" id="PF12838">
    <property type="entry name" value="Fer4_7"/>
    <property type="match status" value="1"/>
</dbReference>
<dbReference type="InterPro" id="IPR017900">
    <property type="entry name" value="4Fe4S_Fe_S_CS"/>
</dbReference>
<dbReference type="PANTHER" id="PTHR43687">
    <property type="entry name" value="ADENYLYLSULFATE REDUCTASE, BETA SUBUNIT"/>
    <property type="match status" value="1"/>
</dbReference>
<dbReference type="HOGENOM" id="CLU_048087_0_0_9"/>
<dbReference type="Pfam" id="PF00037">
    <property type="entry name" value="Fer4"/>
    <property type="match status" value="1"/>
</dbReference>
<dbReference type="STRING" id="350688.Clos_0209"/>
<dbReference type="OrthoDB" id="9672at2"/>
<dbReference type="RefSeq" id="WP_012158088.1">
    <property type="nucleotide sequence ID" value="NC_009922.1"/>
</dbReference>
<keyword evidence="2" id="KW-0479">Metal-binding</keyword>
<proteinExistence type="predicted"/>
<feature type="domain" description="4Fe-4S ferredoxin-type" evidence="5">
    <location>
        <begin position="249"/>
        <end position="278"/>
    </location>
</feature>
<dbReference type="InterPro" id="IPR017896">
    <property type="entry name" value="4Fe4S_Fe-S-bd"/>
</dbReference>
<name>A8MKV6_ALKOO</name>
<evidence type="ECO:0000256" key="1">
    <source>
        <dbReference type="ARBA" id="ARBA00022485"/>
    </source>
</evidence>
<keyword evidence="4" id="KW-0411">Iron-sulfur</keyword>
<gene>
    <name evidence="6" type="ordered locus">Clos_0209</name>
</gene>
<dbReference type="AlphaFoldDB" id="A8MKV6"/>
<dbReference type="GO" id="GO:0046872">
    <property type="term" value="F:metal ion binding"/>
    <property type="evidence" value="ECO:0007669"/>
    <property type="project" value="UniProtKB-KW"/>
</dbReference>
<feature type="domain" description="4Fe-4S ferredoxin-type" evidence="5">
    <location>
        <begin position="280"/>
        <end position="311"/>
    </location>
</feature>
<keyword evidence="3" id="KW-0408">Iron</keyword>
<dbReference type="PANTHER" id="PTHR43687:SF1">
    <property type="entry name" value="FERREDOXIN III"/>
    <property type="match status" value="1"/>
</dbReference>
<keyword evidence="7" id="KW-1185">Reference proteome</keyword>
<organism evidence="6 7">
    <name type="scientific">Alkaliphilus oremlandii (strain OhILAs)</name>
    <name type="common">Clostridium oremlandii (strain OhILAs)</name>
    <dbReference type="NCBI Taxonomy" id="350688"/>
    <lineage>
        <taxon>Bacteria</taxon>
        <taxon>Bacillati</taxon>
        <taxon>Bacillota</taxon>
        <taxon>Clostridia</taxon>
        <taxon>Peptostreptococcales</taxon>
        <taxon>Natronincolaceae</taxon>
        <taxon>Alkaliphilus</taxon>
    </lineage>
</organism>
<dbReference type="KEGG" id="aoe:Clos_0209"/>
<protein>
    <submittedName>
        <fullName evidence="6">4Fe-4S ferredoxin iron-sulfur binding domain protein</fullName>
    </submittedName>
</protein>
<dbReference type="eggNOG" id="COG1148">
    <property type="taxonomic scope" value="Bacteria"/>
</dbReference>
<evidence type="ECO:0000256" key="4">
    <source>
        <dbReference type="ARBA" id="ARBA00023014"/>
    </source>
</evidence>
<dbReference type="EMBL" id="CP000853">
    <property type="protein sequence ID" value="ABW17773.1"/>
    <property type="molecule type" value="Genomic_DNA"/>
</dbReference>
<dbReference type="Proteomes" id="UP000000269">
    <property type="component" value="Chromosome"/>
</dbReference>
<dbReference type="SUPFAM" id="SSF54862">
    <property type="entry name" value="4Fe-4S ferredoxins"/>
    <property type="match status" value="2"/>
</dbReference>
<evidence type="ECO:0000256" key="2">
    <source>
        <dbReference type="ARBA" id="ARBA00022723"/>
    </source>
</evidence>
<dbReference type="Gene3D" id="3.30.70.20">
    <property type="match status" value="2"/>
</dbReference>
<evidence type="ECO:0000313" key="7">
    <source>
        <dbReference type="Proteomes" id="UP000000269"/>
    </source>
</evidence>
<dbReference type="GO" id="GO:0051539">
    <property type="term" value="F:4 iron, 4 sulfur cluster binding"/>
    <property type="evidence" value="ECO:0007669"/>
    <property type="project" value="UniProtKB-KW"/>
</dbReference>
<reference evidence="7" key="1">
    <citation type="submission" date="2007-10" db="EMBL/GenBank/DDBJ databases">
        <title>Complete genome of Alkaliphilus oremlandii OhILAs.</title>
        <authorList>
            <person name="Copeland A."/>
            <person name="Lucas S."/>
            <person name="Lapidus A."/>
            <person name="Barry K."/>
            <person name="Detter J.C."/>
            <person name="Glavina del Rio T."/>
            <person name="Hammon N."/>
            <person name="Israni S."/>
            <person name="Dalin E."/>
            <person name="Tice H."/>
            <person name="Pitluck S."/>
            <person name="Chain P."/>
            <person name="Malfatti S."/>
            <person name="Shin M."/>
            <person name="Vergez L."/>
            <person name="Schmutz J."/>
            <person name="Larimer F."/>
            <person name="Land M."/>
            <person name="Hauser L."/>
            <person name="Kyrpides N."/>
            <person name="Mikhailova N."/>
            <person name="Stolz J.F."/>
            <person name="Dawson A."/>
            <person name="Fisher E."/>
            <person name="Crable B."/>
            <person name="Perera E."/>
            <person name="Lisak J."/>
            <person name="Ranganathan M."/>
            <person name="Basu P."/>
            <person name="Richardson P."/>
        </authorList>
    </citation>
    <scope>NUCLEOTIDE SEQUENCE [LARGE SCALE GENOMIC DNA]</scope>
    <source>
        <strain evidence="7">OhILAs</strain>
    </source>
</reference>
<accession>A8MKV6</accession>
<evidence type="ECO:0000313" key="6">
    <source>
        <dbReference type="EMBL" id="ABW17773.1"/>
    </source>
</evidence>
<evidence type="ECO:0000259" key="5">
    <source>
        <dbReference type="PROSITE" id="PS51379"/>
    </source>
</evidence>
<sequence length="363" mass="41366">MLIKYFIGKALQENRPNINQKRCVNRSSKMQRCTECKDACPVGAICMDNKIAHVDEESCKGCGICRAICPSQAISLKKDDEIKAIRQLEQKEIIVVGCHEEGNGGNITVSCLNGLHQEYLAACLMALKGKKIYFNLCKCEDCYIKDGSKCFENSLKNVTAFLKHFDIHPQIELLLNQENIPQYMNQTISRRDLFTLFKKQSTNVVSEIVDDAVGRESHFIQRDFILEHMDNLIRKSREHIEIPRSESLFTNWRVHDNCSSCGLCQTTCPSKAWKVQKHKGHVTISHNARLCTSCGLCEDLCPQKALSKDTFSTALFVGFTLKKEIPLSLCKQCGKEYVPNKEDHKLCHICQKRRMVKQSILRT</sequence>
<dbReference type="PROSITE" id="PS51379">
    <property type="entry name" value="4FE4S_FER_2"/>
    <property type="match status" value="3"/>
</dbReference>